<dbReference type="InterPro" id="IPR037401">
    <property type="entry name" value="SnoaL-like"/>
</dbReference>
<dbReference type="Proteomes" id="UP001208649">
    <property type="component" value="Unassembled WGS sequence"/>
</dbReference>
<comment type="caution">
    <text evidence="2">The sequence shown here is derived from an EMBL/GenBank/DDBJ whole genome shotgun (WGS) entry which is preliminary data.</text>
</comment>
<dbReference type="RefSeq" id="WP_263003435.1">
    <property type="nucleotide sequence ID" value="NZ_JAOTEM010000003.1"/>
</dbReference>
<keyword evidence="3" id="KW-1185">Reference proteome</keyword>
<dbReference type="InterPro" id="IPR032710">
    <property type="entry name" value="NTF2-like_dom_sf"/>
</dbReference>
<feature type="domain" description="SnoaL-like" evidence="1">
    <location>
        <begin position="8"/>
        <end position="106"/>
    </location>
</feature>
<protein>
    <submittedName>
        <fullName evidence="2">Nuclear transport factor 2 family protein</fullName>
    </submittedName>
</protein>
<dbReference type="CDD" id="cd00531">
    <property type="entry name" value="NTF2_like"/>
    <property type="match status" value="1"/>
</dbReference>
<dbReference type="Pfam" id="PF12680">
    <property type="entry name" value="SnoaL_2"/>
    <property type="match status" value="1"/>
</dbReference>
<evidence type="ECO:0000313" key="2">
    <source>
        <dbReference type="EMBL" id="MCU7617985.1"/>
    </source>
</evidence>
<accession>A0ABT2W7M8</accession>
<reference evidence="3" key="1">
    <citation type="submission" date="2023-07" db="EMBL/GenBank/DDBJ databases">
        <title>Chryseobacterium sp. strain PBS4-4 Genome sequencing and assembly.</title>
        <authorList>
            <person name="Jung Y."/>
        </authorList>
    </citation>
    <scope>NUCLEOTIDE SEQUENCE [LARGE SCALE GENOMIC DNA]</scope>
    <source>
        <strain evidence="3">PBS4-4</strain>
    </source>
</reference>
<evidence type="ECO:0000259" key="1">
    <source>
        <dbReference type="Pfam" id="PF12680"/>
    </source>
</evidence>
<gene>
    <name evidence="2" type="ORF">NZ698_12315</name>
</gene>
<proteinExistence type="predicted"/>
<evidence type="ECO:0000313" key="3">
    <source>
        <dbReference type="Proteomes" id="UP001208649"/>
    </source>
</evidence>
<name>A0ABT2W7M8_9FLAO</name>
<dbReference type="EMBL" id="JAOTEM010000003">
    <property type="protein sequence ID" value="MCU7617985.1"/>
    <property type="molecule type" value="Genomic_DNA"/>
</dbReference>
<organism evidence="2 3">
    <name type="scientific">Chryseobacterium edaphi</name>
    <dbReference type="NCBI Taxonomy" id="2976532"/>
    <lineage>
        <taxon>Bacteria</taxon>
        <taxon>Pseudomonadati</taxon>
        <taxon>Bacteroidota</taxon>
        <taxon>Flavobacteriia</taxon>
        <taxon>Flavobacteriales</taxon>
        <taxon>Weeksellaceae</taxon>
        <taxon>Chryseobacterium group</taxon>
        <taxon>Chryseobacterium</taxon>
    </lineage>
</organism>
<sequence length="118" mass="13673">MSQNKKTVQKYMDSFQETDHEQILSCLTEDVIWEMPGVYIHHGKEEFDKEIENENFTGKPKITVFRMTEENNVVIAEGNVVASFKSGDILNADFCDVFEMENGLIKKLISYLMQKITK</sequence>
<dbReference type="SUPFAM" id="SSF54427">
    <property type="entry name" value="NTF2-like"/>
    <property type="match status" value="1"/>
</dbReference>
<dbReference type="Gene3D" id="3.10.450.50">
    <property type="match status" value="1"/>
</dbReference>